<comment type="caution">
    <text evidence="5">The sequence shown here is derived from an EMBL/GenBank/DDBJ whole genome shotgun (WGS) entry which is preliminary data.</text>
</comment>
<dbReference type="CDD" id="cd07085">
    <property type="entry name" value="ALDH_F6_MMSDH"/>
    <property type="match status" value="1"/>
</dbReference>
<dbReference type="Pfam" id="PF00171">
    <property type="entry name" value="Aldedh"/>
    <property type="match status" value="1"/>
</dbReference>
<dbReference type="FunFam" id="3.40.309.10:FF:000002">
    <property type="entry name" value="Methylmalonate-semialdehyde dehydrogenase (Acylating)"/>
    <property type="match status" value="1"/>
</dbReference>
<dbReference type="InterPro" id="IPR016162">
    <property type="entry name" value="Ald_DH_N"/>
</dbReference>
<evidence type="ECO:0000256" key="3">
    <source>
        <dbReference type="ARBA" id="ARBA00023027"/>
    </source>
</evidence>
<organism evidence="5 6">
    <name type="scientific">Ahrensia marina</name>
    <dbReference type="NCBI Taxonomy" id="1514904"/>
    <lineage>
        <taxon>Bacteria</taxon>
        <taxon>Pseudomonadati</taxon>
        <taxon>Pseudomonadota</taxon>
        <taxon>Alphaproteobacteria</taxon>
        <taxon>Hyphomicrobiales</taxon>
        <taxon>Ahrensiaceae</taxon>
        <taxon>Ahrensia</taxon>
    </lineage>
</organism>
<dbReference type="Gene3D" id="3.40.309.10">
    <property type="entry name" value="Aldehyde Dehydrogenase, Chain A, domain 2"/>
    <property type="match status" value="1"/>
</dbReference>
<dbReference type="PATRIC" id="fig|1514904.3.peg.1716"/>
<evidence type="ECO:0000313" key="6">
    <source>
        <dbReference type="Proteomes" id="UP000038011"/>
    </source>
</evidence>
<dbReference type="PANTHER" id="PTHR43866">
    <property type="entry name" value="MALONATE-SEMIALDEHYDE DEHYDROGENASE"/>
    <property type="match status" value="1"/>
</dbReference>
<evidence type="ECO:0000259" key="4">
    <source>
        <dbReference type="Pfam" id="PF00171"/>
    </source>
</evidence>
<sequence>MTKQIGHFIDGQQVAGTSGRTADVYNPATGEVQAEVALASQSELDKAVAIAKAAQPQWAATNPQKRARVFMNFVQLLHRDMDKLAEALSREHGKTLPDAKGDVIRGLEVAEFCIGTPHMMKGEFSEGAGPGIDMYSMPQALGVVAGITPFNFPAMIPMWKFCPAIASGNSFILKPSERDPSVPIMLAELMIEAGLPKGILNVVNGDKETVDGILDHQDIEAVGFVGSTPIAEYIYTRGCANGKRVQCFGGAKNHMIIMPDADLDQVADALIGAGYGAAGERCMAISVAVPVGEETANRLIDKLTPRVEALKIAPYSSGDDADFGPLVTKEALQRVKNYVDAGVEAGADLIVDGREFSMQGYENGFFMGACLFDNVTKDMSIYREEIFGPVLSVFRAKTYEEGLDLAMSHEYGNGVSIYTRDGDAARDFASRINIGMVGVNVPIPVPLAYYTFGGWKRSGFGDLNQHGADAFKFYTRTKTVTSRWPSGIKDGAEFSIPTMN</sequence>
<keyword evidence="2" id="KW-0560">Oxidoreductase</keyword>
<dbReference type="AlphaFoldDB" id="A0A0M9GPW9"/>
<dbReference type="RefSeq" id="WP_053997752.1">
    <property type="nucleotide sequence ID" value="NZ_JXMU01000002.1"/>
</dbReference>
<dbReference type="STRING" id="1514904.SU32_02560"/>
<reference evidence="5 6" key="1">
    <citation type="submission" date="2015-01" db="EMBL/GenBank/DDBJ databases">
        <title>Ahrensia donghaiensis sp. nov., a novel dimethylsulphoniopropionate-cleavage bacterium isolated from seawater and emended descriptions of the genus Ahrensia and Ahrensia kielensis.</title>
        <authorList>
            <person name="Liu J."/>
        </authorList>
    </citation>
    <scope>NUCLEOTIDE SEQUENCE [LARGE SCALE GENOMIC DNA]</scope>
    <source>
        <strain evidence="5 6">LZD062</strain>
    </source>
</reference>
<accession>A0A0M9GPW9</accession>
<proteinExistence type="predicted"/>
<dbReference type="GO" id="GO:0006210">
    <property type="term" value="P:thymine catabolic process"/>
    <property type="evidence" value="ECO:0007669"/>
    <property type="project" value="TreeGrafter"/>
</dbReference>
<name>A0A0M9GPW9_9HYPH</name>
<dbReference type="GO" id="GO:0004491">
    <property type="term" value="F:methylmalonate-semialdehyde dehydrogenase (acylating, NAD) activity"/>
    <property type="evidence" value="ECO:0007669"/>
    <property type="project" value="UniProtKB-EC"/>
</dbReference>
<keyword evidence="6" id="KW-1185">Reference proteome</keyword>
<evidence type="ECO:0000256" key="2">
    <source>
        <dbReference type="ARBA" id="ARBA00023002"/>
    </source>
</evidence>
<keyword evidence="3" id="KW-0520">NAD</keyword>
<dbReference type="Proteomes" id="UP000038011">
    <property type="component" value="Unassembled WGS sequence"/>
</dbReference>
<dbReference type="InterPro" id="IPR010061">
    <property type="entry name" value="MeMal-semiAld_DH"/>
</dbReference>
<dbReference type="SUPFAM" id="SSF53720">
    <property type="entry name" value="ALDH-like"/>
    <property type="match status" value="1"/>
</dbReference>
<gene>
    <name evidence="5" type="ORF">SU32_02560</name>
</gene>
<dbReference type="OrthoDB" id="9812625at2"/>
<dbReference type="InterPro" id="IPR016163">
    <property type="entry name" value="Ald_DH_C"/>
</dbReference>
<feature type="domain" description="Aldehyde dehydrogenase" evidence="4">
    <location>
        <begin position="17"/>
        <end position="480"/>
    </location>
</feature>
<dbReference type="GO" id="GO:0006574">
    <property type="term" value="P:L-valine catabolic process"/>
    <property type="evidence" value="ECO:0007669"/>
    <property type="project" value="TreeGrafter"/>
</dbReference>
<protein>
    <recommendedName>
        <fullName evidence="1">methylmalonate-semialdehyde dehydrogenase (CoA acylating)</fullName>
        <ecNumber evidence="1">1.2.1.27</ecNumber>
    </recommendedName>
</protein>
<dbReference type="EMBL" id="JXMU01000002">
    <property type="protein sequence ID" value="KPB02639.1"/>
    <property type="molecule type" value="Genomic_DNA"/>
</dbReference>
<dbReference type="Gene3D" id="3.40.605.10">
    <property type="entry name" value="Aldehyde Dehydrogenase, Chain A, domain 1"/>
    <property type="match status" value="1"/>
</dbReference>
<evidence type="ECO:0000256" key="1">
    <source>
        <dbReference type="ARBA" id="ARBA00013048"/>
    </source>
</evidence>
<dbReference type="InterPro" id="IPR015590">
    <property type="entry name" value="Aldehyde_DH_dom"/>
</dbReference>
<dbReference type="InterPro" id="IPR016161">
    <property type="entry name" value="Ald_DH/histidinol_DH"/>
</dbReference>
<dbReference type="PROSITE" id="PS00070">
    <property type="entry name" value="ALDEHYDE_DEHYDR_CYS"/>
    <property type="match status" value="1"/>
</dbReference>
<dbReference type="PANTHER" id="PTHR43866:SF4">
    <property type="entry name" value="MALONATE-SEMIALDEHYDE DEHYDROGENASE"/>
    <property type="match status" value="1"/>
</dbReference>
<dbReference type="EC" id="1.2.1.27" evidence="1"/>
<dbReference type="InterPro" id="IPR016160">
    <property type="entry name" value="Ald_DH_CS_CYS"/>
</dbReference>
<dbReference type="FunFam" id="3.40.605.10:FF:000003">
    <property type="entry name" value="Methylmalonate-semialdehyde dehydrogenase [acylating]"/>
    <property type="match status" value="1"/>
</dbReference>
<dbReference type="NCBIfam" id="TIGR01722">
    <property type="entry name" value="MMSDH"/>
    <property type="match status" value="1"/>
</dbReference>
<evidence type="ECO:0000313" key="5">
    <source>
        <dbReference type="EMBL" id="KPB02639.1"/>
    </source>
</evidence>